<dbReference type="PANTHER" id="PTHR43229:SF2">
    <property type="entry name" value="NODULATION PROTEIN J"/>
    <property type="match status" value="1"/>
</dbReference>
<dbReference type="PROSITE" id="PS51012">
    <property type="entry name" value="ABC_TM2"/>
    <property type="match status" value="1"/>
</dbReference>
<evidence type="ECO:0000259" key="7">
    <source>
        <dbReference type="PROSITE" id="PS51012"/>
    </source>
</evidence>
<dbReference type="OrthoDB" id="63188at2"/>
<dbReference type="GO" id="GO:0043190">
    <property type="term" value="C:ATP-binding cassette (ABC) transporter complex"/>
    <property type="evidence" value="ECO:0007669"/>
    <property type="project" value="InterPro"/>
</dbReference>
<sequence length="249" mass="26791">MTTLAVTGNYLRSNLAVSMRQVGFLVFTIAMPVGLYLMFSQIFGDLPAGATDVRTLMMIAMAIYGAFGAAISAGAQLQVERRTGWFRQLMLSGLTPAGFLTGKIVGAMVQVLPAIIAVFVCGFLTGVRLPATQWLLIGVLIWITLLPMVVLGVVIALWFAPSTVGALSTILLLALSMLGGLWVPVSQMPESMRRLAEVMPTHWMNTIANWPVLGGDFPTRGVLVLGVWLLGLAVLGVLGYRRAVRSSRR</sequence>
<feature type="transmembrane region" description="Helical" evidence="6">
    <location>
        <begin position="133"/>
        <end position="159"/>
    </location>
</feature>
<evidence type="ECO:0000256" key="6">
    <source>
        <dbReference type="RuleBase" id="RU361157"/>
    </source>
</evidence>
<feature type="transmembrane region" description="Helical" evidence="6">
    <location>
        <begin position="100"/>
        <end position="127"/>
    </location>
</feature>
<gene>
    <name evidence="8" type="ORF">CGZ94_14395</name>
</gene>
<dbReference type="GO" id="GO:0140359">
    <property type="term" value="F:ABC-type transporter activity"/>
    <property type="evidence" value="ECO:0007669"/>
    <property type="project" value="InterPro"/>
</dbReference>
<dbReference type="Proteomes" id="UP000215896">
    <property type="component" value="Unassembled WGS sequence"/>
</dbReference>
<feature type="transmembrane region" description="Helical" evidence="6">
    <location>
        <begin position="221"/>
        <end position="240"/>
    </location>
</feature>
<dbReference type="PANTHER" id="PTHR43229">
    <property type="entry name" value="NODULATION PROTEIN J"/>
    <property type="match status" value="1"/>
</dbReference>
<keyword evidence="6" id="KW-0813">Transport</keyword>
<evidence type="ECO:0000256" key="3">
    <source>
        <dbReference type="ARBA" id="ARBA00022989"/>
    </source>
</evidence>
<keyword evidence="9" id="KW-1185">Reference proteome</keyword>
<dbReference type="InterPro" id="IPR051784">
    <property type="entry name" value="Nod_factor_ABC_transporter"/>
</dbReference>
<dbReference type="InterPro" id="IPR047817">
    <property type="entry name" value="ABC2_TM_bact-type"/>
</dbReference>
<feature type="transmembrane region" description="Helical" evidence="6">
    <location>
        <begin position="166"/>
        <end position="185"/>
    </location>
</feature>
<keyword evidence="5" id="KW-0046">Antibiotic resistance</keyword>
<comment type="similarity">
    <text evidence="6">Belongs to the ABC-2 integral membrane protein family.</text>
</comment>
<keyword evidence="6" id="KW-1003">Cell membrane</keyword>
<dbReference type="RefSeq" id="WP_094355603.1">
    <property type="nucleotide sequence ID" value="NZ_NMVK01000003.1"/>
</dbReference>
<comment type="subcellular location">
    <subcellularLocation>
        <location evidence="6">Cell membrane</location>
        <topology evidence="6">Multi-pass membrane protein</topology>
    </subcellularLocation>
    <subcellularLocation>
        <location evidence="1">Membrane</location>
        <topology evidence="1">Multi-pass membrane protein</topology>
    </subcellularLocation>
</comment>
<organism evidence="8 9">
    <name type="scientific">Enemella evansiae</name>
    <dbReference type="NCBI Taxonomy" id="2016499"/>
    <lineage>
        <taxon>Bacteria</taxon>
        <taxon>Bacillati</taxon>
        <taxon>Actinomycetota</taxon>
        <taxon>Actinomycetes</taxon>
        <taxon>Propionibacteriales</taxon>
        <taxon>Propionibacteriaceae</taxon>
        <taxon>Enemella</taxon>
    </lineage>
</organism>
<evidence type="ECO:0000256" key="1">
    <source>
        <dbReference type="ARBA" id="ARBA00004141"/>
    </source>
</evidence>
<dbReference type="PIRSF" id="PIRSF006648">
    <property type="entry name" value="DrrB"/>
    <property type="match status" value="1"/>
</dbReference>
<feature type="transmembrane region" description="Helical" evidence="6">
    <location>
        <begin position="56"/>
        <end position="79"/>
    </location>
</feature>
<keyword evidence="2 6" id="KW-0812">Transmembrane</keyword>
<evidence type="ECO:0000256" key="2">
    <source>
        <dbReference type="ARBA" id="ARBA00022692"/>
    </source>
</evidence>
<accession>A0A255G836</accession>
<protein>
    <recommendedName>
        <fullName evidence="6">Transport permease protein</fullName>
    </recommendedName>
</protein>
<dbReference type="InterPro" id="IPR013525">
    <property type="entry name" value="ABC2_TM"/>
</dbReference>
<comment type="caution">
    <text evidence="8">The sequence shown here is derived from an EMBL/GenBank/DDBJ whole genome shotgun (WGS) entry which is preliminary data.</text>
</comment>
<feature type="transmembrane region" description="Helical" evidence="6">
    <location>
        <begin position="22"/>
        <end position="44"/>
    </location>
</feature>
<reference evidence="8 9" key="1">
    <citation type="submission" date="2017-07" db="EMBL/GenBank/DDBJ databases">
        <title>Draft whole genome sequences of clinical Proprionibacteriaceae strains.</title>
        <authorList>
            <person name="Bernier A.-M."/>
            <person name="Bernard K."/>
            <person name="Domingo M.-C."/>
        </authorList>
    </citation>
    <scope>NUCLEOTIDE SEQUENCE [LARGE SCALE GENOMIC DNA]</scope>
    <source>
        <strain evidence="8 9">NML 030167</strain>
    </source>
</reference>
<proteinExistence type="inferred from homology"/>
<dbReference type="EMBL" id="NMVO01000015">
    <property type="protein sequence ID" value="OYO11612.1"/>
    <property type="molecule type" value="Genomic_DNA"/>
</dbReference>
<keyword evidence="4 6" id="KW-0472">Membrane</keyword>
<evidence type="ECO:0000313" key="9">
    <source>
        <dbReference type="Proteomes" id="UP000215896"/>
    </source>
</evidence>
<evidence type="ECO:0000313" key="8">
    <source>
        <dbReference type="EMBL" id="OYO11612.1"/>
    </source>
</evidence>
<dbReference type="AlphaFoldDB" id="A0A255G836"/>
<name>A0A255G836_9ACTN</name>
<evidence type="ECO:0000256" key="5">
    <source>
        <dbReference type="ARBA" id="ARBA00023251"/>
    </source>
</evidence>
<keyword evidence="3 6" id="KW-1133">Transmembrane helix</keyword>
<evidence type="ECO:0000256" key="4">
    <source>
        <dbReference type="ARBA" id="ARBA00023136"/>
    </source>
</evidence>
<feature type="domain" description="ABC transmembrane type-2" evidence="7">
    <location>
        <begin position="23"/>
        <end position="243"/>
    </location>
</feature>
<dbReference type="InterPro" id="IPR000412">
    <property type="entry name" value="ABC_2_transport"/>
</dbReference>
<dbReference type="GO" id="GO:0046677">
    <property type="term" value="P:response to antibiotic"/>
    <property type="evidence" value="ECO:0007669"/>
    <property type="project" value="UniProtKB-KW"/>
</dbReference>
<dbReference type="Pfam" id="PF01061">
    <property type="entry name" value="ABC2_membrane"/>
    <property type="match status" value="1"/>
</dbReference>